<sequence length="286" mass="31523">MNRNLPHAARVIRAALAAGGPDPVAAAAHALDGEHLLADPERSYGIVLHRTPAGGWSCGLRGLTDLERQAHAWDASCAHARRLAAAIEQRIGRHQDFHSVRADGDRVRVVLHVVDRDQWKRWRAHFGIPHTTERLLPHAVTGECRYEGVRVSVLAHGPRRTPHDAPGTPPARTFEFEGRRYDLAVPQRDAHGNVWYFRGWSTDDGMPLLSVDGRPERCSLAHVAAYMGPLSPSREPVRSPSRESVRSPSRESVRSPVPDTADGRTRTGPAVRGPVAVPMTRRGHAR</sequence>
<evidence type="ECO:0000313" key="3">
    <source>
        <dbReference type="Proteomes" id="UP001501759"/>
    </source>
</evidence>
<dbReference type="NCBIfam" id="NF038082">
    <property type="entry name" value="phiSA1p31"/>
    <property type="match status" value="1"/>
</dbReference>
<gene>
    <name evidence="2" type="ORF">GCM10023335_04010</name>
</gene>
<protein>
    <submittedName>
        <fullName evidence="2">Uncharacterized protein</fullName>
    </submittedName>
</protein>
<evidence type="ECO:0000256" key="1">
    <source>
        <dbReference type="SAM" id="MobiDB-lite"/>
    </source>
</evidence>
<feature type="region of interest" description="Disordered" evidence="1">
    <location>
        <begin position="229"/>
        <end position="286"/>
    </location>
</feature>
<organism evidence="2 3">
    <name type="scientific">Streptomyces siamensis</name>
    <dbReference type="NCBI Taxonomy" id="1274986"/>
    <lineage>
        <taxon>Bacteria</taxon>
        <taxon>Bacillati</taxon>
        <taxon>Actinomycetota</taxon>
        <taxon>Actinomycetes</taxon>
        <taxon>Kitasatosporales</taxon>
        <taxon>Streptomycetaceae</taxon>
        <taxon>Streptomyces</taxon>
    </lineage>
</organism>
<keyword evidence="3" id="KW-1185">Reference proteome</keyword>
<dbReference type="RefSeq" id="WP_345640172.1">
    <property type="nucleotide sequence ID" value="NZ_BAABKB010000001.1"/>
</dbReference>
<accession>A0ABP9ID18</accession>
<dbReference type="NCBIfam" id="NF038081">
    <property type="entry name" value="BN159_2729_fam"/>
    <property type="match status" value="1"/>
</dbReference>
<dbReference type="EMBL" id="BAABKB010000001">
    <property type="protein sequence ID" value="GAA4995083.1"/>
    <property type="molecule type" value="Genomic_DNA"/>
</dbReference>
<evidence type="ECO:0000313" key="2">
    <source>
        <dbReference type="EMBL" id="GAA4995083.1"/>
    </source>
</evidence>
<dbReference type="Proteomes" id="UP001501759">
    <property type="component" value="Unassembled WGS sequence"/>
</dbReference>
<feature type="compositionally biased region" description="Basic and acidic residues" evidence="1">
    <location>
        <begin position="235"/>
        <end position="253"/>
    </location>
</feature>
<reference evidence="3" key="1">
    <citation type="journal article" date="2019" name="Int. J. Syst. Evol. Microbiol.">
        <title>The Global Catalogue of Microorganisms (GCM) 10K type strain sequencing project: providing services to taxonomists for standard genome sequencing and annotation.</title>
        <authorList>
            <consortium name="The Broad Institute Genomics Platform"/>
            <consortium name="The Broad Institute Genome Sequencing Center for Infectious Disease"/>
            <person name="Wu L."/>
            <person name="Ma J."/>
        </authorList>
    </citation>
    <scope>NUCLEOTIDE SEQUENCE [LARGE SCALE GENOMIC DNA]</scope>
    <source>
        <strain evidence="3">JCM 18409</strain>
    </source>
</reference>
<name>A0ABP9ID18_9ACTN</name>
<proteinExistence type="predicted"/>
<comment type="caution">
    <text evidence="2">The sequence shown here is derived from an EMBL/GenBank/DDBJ whole genome shotgun (WGS) entry which is preliminary data.</text>
</comment>